<feature type="transmembrane region" description="Helical" evidence="5">
    <location>
        <begin position="52"/>
        <end position="70"/>
    </location>
</feature>
<accession>A0A8J8CF78</accession>
<dbReference type="Proteomes" id="UP000716004">
    <property type="component" value="Unassembled WGS sequence"/>
</dbReference>
<evidence type="ECO:0000256" key="4">
    <source>
        <dbReference type="ARBA" id="ARBA00023136"/>
    </source>
</evidence>
<dbReference type="Proteomes" id="UP000750197">
    <property type="component" value="Unassembled WGS sequence"/>
</dbReference>
<proteinExistence type="predicted"/>
<comment type="subcellular location">
    <subcellularLocation>
        <location evidence="1">Endomembrane system</location>
        <topology evidence="1">Multi-pass membrane protein</topology>
    </subcellularLocation>
</comment>
<evidence type="ECO:0000313" key="6">
    <source>
        <dbReference type="EMBL" id="MBX8631302.1"/>
    </source>
</evidence>
<dbReference type="Pfam" id="PF04191">
    <property type="entry name" value="PEMT"/>
    <property type="match status" value="1"/>
</dbReference>
<organism evidence="6 8">
    <name type="scientific">Candidatus Sysuiplasma superficiale</name>
    <dbReference type="NCBI Taxonomy" id="2823368"/>
    <lineage>
        <taxon>Archaea</taxon>
        <taxon>Methanobacteriati</taxon>
        <taxon>Thermoplasmatota</taxon>
        <taxon>Thermoplasmata</taxon>
        <taxon>Candidatus Sysuiplasmatales</taxon>
        <taxon>Candidatus Sysuiplasmataceae</taxon>
        <taxon>Candidatus Sysuiplasma</taxon>
    </lineage>
</organism>
<keyword evidence="2 5" id="KW-0812">Transmembrane</keyword>
<dbReference type="EMBL" id="JAGVSJ010000003">
    <property type="protein sequence ID" value="MBX8631302.1"/>
    <property type="molecule type" value="Genomic_DNA"/>
</dbReference>
<comment type="caution">
    <text evidence="6">The sequence shown here is derived from an EMBL/GenBank/DDBJ whole genome shotgun (WGS) entry which is preliminary data.</text>
</comment>
<gene>
    <name evidence="6" type="ORF">J9259_02095</name>
    <name evidence="7" type="ORF">KIY12_02950</name>
</gene>
<evidence type="ECO:0000256" key="2">
    <source>
        <dbReference type="ARBA" id="ARBA00022692"/>
    </source>
</evidence>
<protein>
    <submittedName>
        <fullName evidence="7">DUF1295 domain-containing protein</fullName>
    </submittedName>
    <submittedName>
        <fullName evidence="6">Isoprenylcysteine carboxylmethyltransferase family protein</fullName>
    </submittedName>
</protein>
<keyword evidence="3 5" id="KW-1133">Transmembrane helix</keyword>
<evidence type="ECO:0000313" key="7">
    <source>
        <dbReference type="EMBL" id="MBX8643672.1"/>
    </source>
</evidence>
<reference evidence="6" key="1">
    <citation type="submission" date="2021-04" db="EMBL/GenBank/DDBJ databases">
        <title>Genomic insights into ecological role and evolution of a novel Thermoplasmata order Candidatus Sysuiplasmatales.</title>
        <authorList>
            <person name="Yuan Y."/>
        </authorList>
    </citation>
    <scope>NUCLEOTIDE SEQUENCE</scope>
    <source>
        <strain evidence="7">TUT19-bin139</strain>
        <strain evidence="6">YP2-bin.285</strain>
    </source>
</reference>
<dbReference type="EMBL" id="JAHEAC010000015">
    <property type="protein sequence ID" value="MBX8643672.1"/>
    <property type="molecule type" value="Genomic_DNA"/>
</dbReference>
<feature type="transmembrane region" description="Helical" evidence="5">
    <location>
        <begin position="129"/>
        <end position="162"/>
    </location>
</feature>
<dbReference type="AlphaFoldDB" id="A0A8J8CF78"/>
<evidence type="ECO:0000256" key="3">
    <source>
        <dbReference type="ARBA" id="ARBA00022989"/>
    </source>
</evidence>
<feature type="transmembrane region" description="Helical" evidence="5">
    <location>
        <begin position="12"/>
        <end position="32"/>
    </location>
</feature>
<dbReference type="GO" id="GO:0012505">
    <property type="term" value="C:endomembrane system"/>
    <property type="evidence" value="ECO:0007669"/>
    <property type="project" value="UniProtKB-SubCell"/>
</dbReference>
<feature type="transmembrane region" description="Helical" evidence="5">
    <location>
        <begin position="77"/>
        <end position="98"/>
    </location>
</feature>
<name>A0A8J8CF78_9ARCH</name>
<sequence>MHARDETDLLYNGYFGIPDFIIALTAVSMFASTVRKQPGDPTYWIPFNSLSLLRYAAGALLLAVSLLFSLRRDEVTYYLLSLIGMAVFIGGAVFFFGAKSPLSRIIATGGENGTELSPSGFYRYCRHPLYFGLLLCAAGLATDLASPAGIAVVAAVVLPVLLRSSRSTDIYWRSKTGDVYLSYMNSVNALIPSFRKRWKGSNSQVVEKI</sequence>
<evidence type="ECO:0000256" key="5">
    <source>
        <dbReference type="SAM" id="Phobius"/>
    </source>
</evidence>
<dbReference type="InterPro" id="IPR007318">
    <property type="entry name" value="Phopholipid_MeTrfase"/>
</dbReference>
<dbReference type="Gene3D" id="1.20.120.1630">
    <property type="match status" value="1"/>
</dbReference>
<evidence type="ECO:0000313" key="8">
    <source>
        <dbReference type="Proteomes" id="UP000716004"/>
    </source>
</evidence>
<keyword evidence="4 5" id="KW-0472">Membrane</keyword>
<evidence type="ECO:0000256" key="1">
    <source>
        <dbReference type="ARBA" id="ARBA00004127"/>
    </source>
</evidence>